<dbReference type="AlphaFoldDB" id="A0A315EU74"/>
<gene>
    <name evidence="3" type="ORF">B9Z44_12425</name>
</gene>
<proteinExistence type="predicted"/>
<keyword evidence="2" id="KW-0472">Membrane</keyword>
<keyword evidence="2" id="KW-0812">Transmembrane</keyword>
<evidence type="ECO:0000256" key="1">
    <source>
        <dbReference type="SAM" id="MobiDB-lite"/>
    </source>
</evidence>
<accession>A0A315EU74</accession>
<evidence type="ECO:0000256" key="2">
    <source>
        <dbReference type="SAM" id="Phobius"/>
    </source>
</evidence>
<feature type="compositionally biased region" description="Basic and acidic residues" evidence="1">
    <location>
        <begin position="89"/>
        <end position="105"/>
    </location>
</feature>
<evidence type="ECO:0000313" key="4">
    <source>
        <dbReference type="Proteomes" id="UP000251341"/>
    </source>
</evidence>
<dbReference type="EMBL" id="NESP01000001">
    <property type="protein sequence ID" value="PUE60305.1"/>
    <property type="molecule type" value="Genomic_DNA"/>
</dbReference>
<keyword evidence="2" id="KW-1133">Transmembrane helix</keyword>
<organism evidence="3 4">
    <name type="scientific">Limnohabitans curvus</name>
    <dbReference type="NCBI Taxonomy" id="323423"/>
    <lineage>
        <taxon>Bacteria</taxon>
        <taxon>Pseudomonadati</taxon>
        <taxon>Pseudomonadota</taxon>
        <taxon>Betaproteobacteria</taxon>
        <taxon>Burkholderiales</taxon>
        <taxon>Comamonadaceae</taxon>
        <taxon>Limnohabitans</taxon>
    </lineage>
</organism>
<dbReference type="RefSeq" id="WP_108402581.1">
    <property type="nucleotide sequence ID" value="NZ_NESP01000001.1"/>
</dbReference>
<feature type="transmembrane region" description="Helical" evidence="2">
    <location>
        <begin position="30"/>
        <end position="49"/>
    </location>
</feature>
<keyword evidence="4" id="KW-1185">Reference proteome</keyword>
<evidence type="ECO:0008006" key="5">
    <source>
        <dbReference type="Google" id="ProtNLM"/>
    </source>
</evidence>
<dbReference type="Proteomes" id="UP000251341">
    <property type="component" value="Unassembled WGS sequence"/>
</dbReference>
<reference evidence="3 4" key="1">
    <citation type="submission" date="2017-04" db="EMBL/GenBank/DDBJ databases">
        <title>Unexpected and diverse lifestyles within the genus Limnohabitans.</title>
        <authorList>
            <person name="Kasalicky V."/>
            <person name="Mehrshad M."/>
            <person name="Andrei S.-A."/>
            <person name="Salcher M."/>
            <person name="Kratochvilova H."/>
            <person name="Simek K."/>
            <person name="Ghai R."/>
        </authorList>
    </citation>
    <scope>NUCLEOTIDE SEQUENCE [LARGE SCALE GENOMIC DNA]</scope>
    <source>
        <strain evidence="3 4">MWH-C5</strain>
    </source>
</reference>
<protein>
    <recommendedName>
        <fullName evidence="5">Transmembrane protein</fullName>
    </recommendedName>
</protein>
<name>A0A315EU74_9BURK</name>
<comment type="caution">
    <text evidence="3">The sequence shown here is derived from an EMBL/GenBank/DDBJ whole genome shotgun (WGS) entry which is preliminary data.</text>
</comment>
<feature type="region of interest" description="Disordered" evidence="1">
    <location>
        <begin position="68"/>
        <end position="105"/>
    </location>
</feature>
<sequence>MYLVLIAWIYVAFMMAVAEATSPVGSLLGAVFTFLLYGLLPMSVVGYIMGSPARRRAIKAKQEAERAQLQAENGIQPADNARASVAPDAHGEASGHTIAPERKEP</sequence>
<evidence type="ECO:0000313" key="3">
    <source>
        <dbReference type="EMBL" id="PUE60305.1"/>
    </source>
</evidence>